<comment type="caution">
    <text evidence="3">The sequence shown here is derived from an EMBL/GenBank/DDBJ whole genome shotgun (WGS) entry which is preliminary data.</text>
</comment>
<feature type="transmembrane region" description="Helical" evidence="2">
    <location>
        <begin position="75"/>
        <end position="95"/>
    </location>
</feature>
<keyword evidence="4" id="KW-1185">Reference proteome</keyword>
<reference evidence="3" key="1">
    <citation type="submission" date="2023-06" db="EMBL/GenBank/DDBJ databases">
        <title>Survivors Of The Sea: Transcriptome response of Skeletonema marinoi to long-term dormancy.</title>
        <authorList>
            <person name="Pinder M.I.M."/>
            <person name="Kourtchenko O."/>
            <person name="Robertson E.K."/>
            <person name="Larsson T."/>
            <person name="Maumus F."/>
            <person name="Osuna-Cruz C.M."/>
            <person name="Vancaester E."/>
            <person name="Stenow R."/>
            <person name="Vandepoele K."/>
            <person name="Ploug H."/>
            <person name="Bruchert V."/>
            <person name="Godhe A."/>
            <person name="Topel M."/>
        </authorList>
    </citation>
    <scope>NUCLEOTIDE SEQUENCE</scope>
    <source>
        <strain evidence="3">R05AC</strain>
    </source>
</reference>
<evidence type="ECO:0000256" key="2">
    <source>
        <dbReference type="SAM" id="Phobius"/>
    </source>
</evidence>
<name>A0AAD8YB01_9STRA</name>
<feature type="compositionally biased region" description="Polar residues" evidence="1">
    <location>
        <begin position="246"/>
        <end position="256"/>
    </location>
</feature>
<keyword evidence="2" id="KW-0472">Membrane</keyword>
<gene>
    <name evidence="3" type="ORF">QTG54_006727</name>
</gene>
<feature type="compositionally biased region" description="Low complexity" evidence="1">
    <location>
        <begin position="212"/>
        <end position="235"/>
    </location>
</feature>
<dbReference type="AlphaFoldDB" id="A0AAD8YB01"/>
<feature type="compositionally biased region" description="Basic residues" evidence="1">
    <location>
        <begin position="143"/>
        <end position="153"/>
    </location>
</feature>
<protein>
    <submittedName>
        <fullName evidence="3">Uncharacterized protein</fullName>
    </submittedName>
</protein>
<keyword evidence="2" id="KW-0812">Transmembrane</keyword>
<dbReference type="PANTHER" id="PTHR44826">
    <property type="entry name" value="SPORE COAT PROTEIN SP85"/>
    <property type="match status" value="1"/>
</dbReference>
<dbReference type="EMBL" id="JATAAI010000011">
    <property type="protein sequence ID" value="KAK1742162.1"/>
    <property type="molecule type" value="Genomic_DNA"/>
</dbReference>
<feature type="region of interest" description="Disordered" evidence="1">
    <location>
        <begin position="120"/>
        <end position="258"/>
    </location>
</feature>
<dbReference type="Proteomes" id="UP001224775">
    <property type="component" value="Unassembled WGS sequence"/>
</dbReference>
<sequence length="424" mass="44327">MHTPAPNQFTPATAEDVEVVLNSTNSNARDIDVELANRSTGAGDVNISSANNLQTTEHVNLNSTNNVYKGMKSTIGVVTFISLGASVLVVGGYGIEASKSKSTQIQTNFSESDCVVTKAPSVVKAKSTKSPSSKTRSPTLSKSSKKKRRRCGKSTKAPSPSPTKSLSPSLSPSIKPSELPSELPSSRPSIQPSTSTQPSDQPSLFPSASVEPSMAPSELPSSSSRPSNQPSTQPSDEPSLFPSASAEPSMTPSCLSQPPPNCAQLYGGGWTRVRHVPAGITWHPATDSLAGTEVYGTESIDSAPWSVDFESKVAGYNEFLFATGDCTKWLVATTDAVIGETYGSASRPILASSDNASPYSAVWLNRANQVEDPWVSIIDHVPAIGAGKILYGENGYGGAHSANILPSSAGADVYVRVSTACISC</sequence>
<proteinExistence type="predicted"/>
<feature type="compositionally biased region" description="Low complexity" evidence="1">
    <location>
        <begin position="120"/>
        <end position="142"/>
    </location>
</feature>
<evidence type="ECO:0000256" key="1">
    <source>
        <dbReference type="SAM" id="MobiDB-lite"/>
    </source>
</evidence>
<evidence type="ECO:0000313" key="3">
    <source>
        <dbReference type="EMBL" id="KAK1742162.1"/>
    </source>
</evidence>
<organism evidence="3 4">
    <name type="scientific">Skeletonema marinoi</name>
    <dbReference type="NCBI Taxonomy" id="267567"/>
    <lineage>
        <taxon>Eukaryota</taxon>
        <taxon>Sar</taxon>
        <taxon>Stramenopiles</taxon>
        <taxon>Ochrophyta</taxon>
        <taxon>Bacillariophyta</taxon>
        <taxon>Coscinodiscophyceae</taxon>
        <taxon>Thalassiosirophycidae</taxon>
        <taxon>Thalassiosirales</taxon>
        <taxon>Skeletonemataceae</taxon>
        <taxon>Skeletonema</taxon>
        <taxon>Skeletonema marinoi-dohrnii complex</taxon>
    </lineage>
</organism>
<accession>A0AAD8YB01</accession>
<feature type="compositionally biased region" description="Low complexity" evidence="1">
    <location>
        <begin position="154"/>
        <end position="203"/>
    </location>
</feature>
<dbReference type="InterPro" id="IPR051860">
    <property type="entry name" value="Plasmodium_CSP_Invasion"/>
</dbReference>
<keyword evidence="2" id="KW-1133">Transmembrane helix</keyword>
<evidence type="ECO:0000313" key="4">
    <source>
        <dbReference type="Proteomes" id="UP001224775"/>
    </source>
</evidence>